<dbReference type="GO" id="GO:0016887">
    <property type="term" value="F:ATP hydrolysis activity"/>
    <property type="evidence" value="ECO:0007669"/>
    <property type="project" value="InterPro"/>
</dbReference>
<comment type="function">
    <text evidence="6">Part of the ABC transporter complex HmuTUV involved in hemin import. Responsible for energy coupling to the transport system.</text>
</comment>
<accession>A0A934MEV3</accession>
<reference evidence="8" key="1">
    <citation type="submission" date="2020-12" db="EMBL/GenBank/DDBJ databases">
        <title>Bacterial taxonomy.</title>
        <authorList>
            <person name="Pan X."/>
        </authorList>
    </citation>
    <scope>NUCLEOTIDE SEQUENCE</scope>
    <source>
        <strain evidence="8">B2012</strain>
    </source>
</reference>
<keyword evidence="3" id="KW-0547">Nucleotide-binding</keyword>
<proteinExistence type="inferred from homology"/>
<dbReference type="Proteomes" id="UP000609531">
    <property type="component" value="Unassembled WGS sequence"/>
</dbReference>
<keyword evidence="9" id="KW-1185">Reference proteome</keyword>
<dbReference type="GO" id="GO:0005524">
    <property type="term" value="F:ATP binding"/>
    <property type="evidence" value="ECO:0007669"/>
    <property type="project" value="UniProtKB-KW"/>
</dbReference>
<keyword evidence="5" id="KW-1278">Translocase</keyword>
<comment type="caution">
    <text evidence="8">The sequence shown here is derived from an EMBL/GenBank/DDBJ whole genome shotgun (WGS) entry which is preliminary data.</text>
</comment>
<dbReference type="InterPro" id="IPR003593">
    <property type="entry name" value="AAA+_ATPase"/>
</dbReference>
<name>A0A934MEV3_9HYPH</name>
<keyword evidence="4 8" id="KW-0067">ATP-binding</keyword>
<dbReference type="EMBL" id="JAEKJA010000021">
    <property type="protein sequence ID" value="MBJ3777957.1"/>
    <property type="molecule type" value="Genomic_DNA"/>
</dbReference>
<dbReference type="PANTHER" id="PTHR42794:SF1">
    <property type="entry name" value="HEMIN IMPORT ATP-BINDING PROTEIN HMUV"/>
    <property type="match status" value="1"/>
</dbReference>
<evidence type="ECO:0000256" key="4">
    <source>
        <dbReference type="ARBA" id="ARBA00022840"/>
    </source>
</evidence>
<dbReference type="PANTHER" id="PTHR42794">
    <property type="entry name" value="HEMIN IMPORT ATP-BINDING PROTEIN HMUV"/>
    <property type="match status" value="1"/>
</dbReference>
<comment type="similarity">
    <text evidence="1">Belongs to the ABC transporter superfamily.</text>
</comment>
<evidence type="ECO:0000256" key="2">
    <source>
        <dbReference type="ARBA" id="ARBA00022448"/>
    </source>
</evidence>
<keyword evidence="2" id="KW-0813">Transport</keyword>
<evidence type="ECO:0000313" key="8">
    <source>
        <dbReference type="EMBL" id="MBJ3777957.1"/>
    </source>
</evidence>
<dbReference type="Pfam" id="PF00005">
    <property type="entry name" value="ABC_tran"/>
    <property type="match status" value="1"/>
</dbReference>
<dbReference type="CDD" id="cd03214">
    <property type="entry name" value="ABC_Iron-Siderophores_B12_Hemin"/>
    <property type="match status" value="1"/>
</dbReference>
<evidence type="ECO:0000256" key="3">
    <source>
        <dbReference type="ARBA" id="ARBA00022741"/>
    </source>
</evidence>
<dbReference type="Gene3D" id="3.40.50.300">
    <property type="entry name" value="P-loop containing nucleotide triphosphate hydrolases"/>
    <property type="match status" value="1"/>
</dbReference>
<dbReference type="RefSeq" id="WP_198883854.1">
    <property type="nucleotide sequence ID" value="NZ_JAEKJA010000021.1"/>
</dbReference>
<dbReference type="InterPro" id="IPR003439">
    <property type="entry name" value="ABC_transporter-like_ATP-bd"/>
</dbReference>
<evidence type="ECO:0000259" key="7">
    <source>
        <dbReference type="PROSITE" id="PS50893"/>
    </source>
</evidence>
<evidence type="ECO:0000256" key="1">
    <source>
        <dbReference type="ARBA" id="ARBA00005417"/>
    </source>
</evidence>
<feature type="domain" description="ABC transporter" evidence="7">
    <location>
        <begin position="3"/>
        <end position="234"/>
    </location>
</feature>
<evidence type="ECO:0000256" key="6">
    <source>
        <dbReference type="ARBA" id="ARBA00037066"/>
    </source>
</evidence>
<dbReference type="FunFam" id="3.40.50.300:FF:000134">
    <property type="entry name" value="Iron-enterobactin ABC transporter ATP-binding protein"/>
    <property type="match status" value="1"/>
</dbReference>
<dbReference type="InterPro" id="IPR027417">
    <property type="entry name" value="P-loop_NTPase"/>
</dbReference>
<evidence type="ECO:0000313" key="9">
    <source>
        <dbReference type="Proteomes" id="UP000609531"/>
    </source>
</evidence>
<dbReference type="SUPFAM" id="SSF52540">
    <property type="entry name" value="P-loop containing nucleoside triphosphate hydrolases"/>
    <property type="match status" value="1"/>
</dbReference>
<protein>
    <submittedName>
        <fullName evidence="8">ABC transporter ATP-binding protein</fullName>
    </submittedName>
</protein>
<evidence type="ECO:0000256" key="5">
    <source>
        <dbReference type="ARBA" id="ARBA00022967"/>
    </source>
</evidence>
<dbReference type="SMART" id="SM00382">
    <property type="entry name" value="AAA"/>
    <property type="match status" value="1"/>
</dbReference>
<organism evidence="8 9">
    <name type="scientific">Acuticoccus mangrovi</name>
    <dbReference type="NCBI Taxonomy" id="2796142"/>
    <lineage>
        <taxon>Bacteria</taxon>
        <taxon>Pseudomonadati</taxon>
        <taxon>Pseudomonadota</taxon>
        <taxon>Alphaproteobacteria</taxon>
        <taxon>Hyphomicrobiales</taxon>
        <taxon>Amorphaceae</taxon>
        <taxon>Acuticoccus</taxon>
    </lineage>
</organism>
<sequence>MKLTADGVSWQAGATLIVQSVSLAVGAGETFGLVGPNGSGKSTLLKMLAGIRAPSSGRILLGDEPIGAISRRRVAQTIALVEQLADTIDRITVRDAVELGRTPWLSALSPWSVRDEEAVADALRAVGMERLATRSWHTLSGGERQRVHIARALAQEPSILILDEPTNHLDIHHQLSILALIARLPVTTIVALHDLNQAMACDRVGIMDGGRLVAVGPPREVLSTERIETTFAVRATICVDPSDGAHLLRFHGTP</sequence>
<dbReference type="AlphaFoldDB" id="A0A934MEV3"/>
<gene>
    <name evidence="8" type="ORF">JCR33_19810</name>
</gene>
<dbReference type="PROSITE" id="PS50893">
    <property type="entry name" value="ABC_TRANSPORTER_2"/>
    <property type="match status" value="1"/>
</dbReference>